<evidence type="ECO:0000256" key="11">
    <source>
        <dbReference type="ARBA" id="ARBA00022989"/>
    </source>
</evidence>
<dbReference type="EMBL" id="JALNTZ010000008">
    <property type="protein sequence ID" value="KAJ3643746.1"/>
    <property type="molecule type" value="Genomic_DNA"/>
</dbReference>
<evidence type="ECO:0000256" key="7">
    <source>
        <dbReference type="ARBA" id="ARBA00022692"/>
    </source>
</evidence>
<gene>
    <name evidence="18" type="ORF">Zmor_026436</name>
</gene>
<evidence type="ECO:0000256" key="9">
    <source>
        <dbReference type="ARBA" id="ARBA00022946"/>
    </source>
</evidence>
<dbReference type="PANTHER" id="PTHR13327">
    <property type="entry name" value="NADH-UBIQUINONE OXIDOREDUCTASE ESSS SUBUNIT, MITOCHONDRIAL PRECURSOR"/>
    <property type="match status" value="1"/>
</dbReference>
<comment type="caution">
    <text evidence="18">The sequence shown here is derived from an EMBL/GenBank/DDBJ whole genome shotgun (WGS) entry which is preliminary data.</text>
</comment>
<comment type="subunit">
    <text evidence="16">Complex I is composed of 45 different subunits. Interacts with BCAP31.</text>
</comment>
<comment type="function">
    <text evidence="1">Accessory subunit of the mitochondrial membrane respiratory chain NADH dehydrogenase (Complex I), that is believed not to be involved in catalysis. Complex I functions in the transfer of electrons from NADH to the respiratory chain. The immediate electron acceptor for the enzyme is believed to be ubiquinone.</text>
</comment>
<dbReference type="GO" id="GO:0005743">
    <property type="term" value="C:mitochondrial inner membrane"/>
    <property type="evidence" value="ECO:0007669"/>
    <property type="project" value="UniProtKB-SubCell"/>
</dbReference>
<keyword evidence="19" id="KW-1185">Reference proteome</keyword>
<dbReference type="Pfam" id="PF10183">
    <property type="entry name" value="ESSS"/>
    <property type="match status" value="1"/>
</dbReference>
<dbReference type="PANTHER" id="PTHR13327:SF0">
    <property type="entry name" value="NADH DEHYDROGENASE [UBIQUINONE] 1 BETA SUBCOMPLEX SUBUNIT 11, MITOCHONDRIAL"/>
    <property type="match status" value="1"/>
</dbReference>
<keyword evidence="7 17" id="KW-0812">Transmembrane</keyword>
<keyword evidence="9" id="KW-0809">Transit peptide</keyword>
<dbReference type="AlphaFoldDB" id="A0AA38M518"/>
<evidence type="ECO:0000256" key="6">
    <source>
        <dbReference type="ARBA" id="ARBA00022660"/>
    </source>
</evidence>
<name>A0AA38M518_9CUCU</name>
<evidence type="ECO:0000256" key="2">
    <source>
        <dbReference type="ARBA" id="ARBA00004434"/>
    </source>
</evidence>
<evidence type="ECO:0000256" key="13">
    <source>
        <dbReference type="ARBA" id="ARBA00023136"/>
    </source>
</evidence>
<evidence type="ECO:0000256" key="1">
    <source>
        <dbReference type="ARBA" id="ARBA00003195"/>
    </source>
</evidence>
<evidence type="ECO:0000256" key="16">
    <source>
        <dbReference type="ARBA" id="ARBA00046528"/>
    </source>
</evidence>
<keyword evidence="10" id="KW-0249">Electron transport</keyword>
<comment type="similarity">
    <text evidence="3">Belongs to the complex I NDUFB11 subunit family.</text>
</comment>
<keyword evidence="13 17" id="KW-0472">Membrane</keyword>
<dbReference type="Proteomes" id="UP001168821">
    <property type="component" value="Unassembled WGS sequence"/>
</dbReference>
<evidence type="ECO:0000256" key="12">
    <source>
        <dbReference type="ARBA" id="ARBA00023128"/>
    </source>
</evidence>
<keyword evidence="6" id="KW-0679">Respiratory chain</keyword>
<keyword evidence="11 17" id="KW-1133">Transmembrane helix</keyword>
<organism evidence="18 19">
    <name type="scientific">Zophobas morio</name>
    <dbReference type="NCBI Taxonomy" id="2755281"/>
    <lineage>
        <taxon>Eukaryota</taxon>
        <taxon>Metazoa</taxon>
        <taxon>Ecdysozoa</taxon>
        <taxon>Arthropoda</taxon>
        <taxon>Hexapoda</taxon>
        <taxon>Insecta</taxon>
        <taxon>Pterygota</taxon>
        <taxon>Neoptera</taxon>
        <taxon>Endopterygota</taxon>
        <taxon>Coleoptera</taxon>
        <taxon>Polyphaga</taxon>
        <taxon>Cucujiformia</taxon>
        <taxon>Tenebrionidae</taxon>
        <taxon>Zophobas</taxon>
    </lineage>
</organism>
<keyword evidence="8" id="KW-0999">Mitochondrion inner membrane</keyword>
<evidence type="ECO:0000256" key="10">
    <source>
        <dbReference type="ARBA" id="ARBA00022982"/>
    </source>
</evidence>
<evidence type="ECO:0000256" key="17">
    <source>
        <dbReference type="SAM" id="Phobius"/>
    </source>
</evidence>
<dbReference type="InterPro" id="IPR019329">
    <property type="entry name" value="NADH_UbQ_OxRdtase_ESSS_su"/>
</dbReference>
<evidence type="ECO:0000313" key="18">
    <source>
        <dbReference type="EMBL" id="KAJ3643746.1"/>
    </source>
</evidence>
<keyword evidence="12" id="KW-0496">Mitochondrion</keyword>
<feature type="transmembrane region" description="Helical" evidence="17">
    <location>
        <begin position="67"/>
        <end position="88"/>
    </location>
</feature>
<evidence type="ECO:0000256" key="8">
    <source>
        <dbReference type="ARBA" id="ARBA00022792"/>
    </source>
</evidence>
<evidence type="ECO:0000256" key="15">
    <source>
        <dbReference type="ARBA" id="ARBA00031387"/>
    </source>
</evidence>
<evidence type="ECO:0000313" key="19">
    <source>
        <dbReference type="Proteomes" id="UP001168821"/>
    </source>
</evidence>
<reference evidence="18" key="1">
    <citation type="journal article" date="2023" name="G3 (Bethesda)">
        <title>Whole genome assemblies of Zophobas morio and Tenebrio molitor.</title>
        <authorList>
            <person name="Kaur S."/>
            <person name="Stinson S.A."/>
            <person name="diCenzo G.C."/>
        </authorList>
    </citation>
    <scope>NUCLEOTIDE SEQUENCE</scope>
    <source>
        <strain evidence="18">QUZm001</strain>
    </source>
</reference>
<evidence type="ECO:0000256" key="14">
    <source>
        <dbReference type="ARBA" id="ARBA00030753"/>
    </source>
</evidence>
<proteinExistence type="inferred from homology"/>
<protein>
    <recommendedName>
        <fullName evidence="4">NADH dehydrogenase [ubiquinone] 1 beta subcomplex subunit 11, mitochondrial</fullName>
    </recommendedName>
    <alternativeName>
        <fullName evidence="15">Complex I-ESSS</fullName>
    </alternativeName>
    <alternativeName>
        <fullName evidence="14">NADH-ubiquinone oxidoreductase ESSS subunit</fullName>
    </alternativeName>
</protein>
<comment type="subcellular location">
    <subcellularLocation>
        <location evidence="2">Mitochondrion inner membrane</location>
        <topology evidence="2">Single-pass membrane protein</topology>
    </subcellularLocation>
</comment>
<evidence type="ECO:0000256" key="5">
    <source>
        <dbReference type="ARBA" id="ARBA00022448"/>
    </source>
</evidence>
<sequence length="143" mass="16257">MAAFVVLQRALFRRVLPPVNRRLVSTSKKSNDTAVIDSVKTEAKKTEHKNWISYGFDGKSKEGDRSAMHSVMFASVTLCLICGGYYMMYLPDYNLKDWAQRQAFLEIRRRESAGLPLVDRNLIDPAKMVLPSDEELGDTEIII</sequence>
<keyword evidence="5" id="KW-0813">Transport</keyword>
<accession>A0AA38M518</accession>
<evidence type="ECO:0000256" key="4">
    <source>
        <dbReference type="ARBA" id="ARBA00018632"/>
    </source>
</evidence>
<evidence type="ECO:0000256" key="3">
    <source>
        <dbReference type="ARBA" id="ARBA00008915"/>
    </source>
</evidence>